<reference evidence="4" key="1">
    <citation type="submission" date="2016-06" db="UniProtKB">
        <authorList>
            <consortium name="WormBaseParasite"/>
        </authorList>
    </citation>
    <scope>IDENTIFICATION</scope>
</reference>
<keyword evidence="1" id="KW-0472">Membrane</keyword>
<keyword evidence="1" id="KW-1133">Transmembrane helix</keyword>
<organism evidence="4">
    <name type="scientific">Gongylonema pulchrum</name>
    <dbReference type="NCBI Taxonomy" id="637853"/>
    <lineage>
        <taxon>Eukaryota</taxon>
        <taxon>Metazoa</taxon>
        <taxon>Ecdysozoa</taxon>
        <taxon>Nematoda</taxon>
        <taxon>Chromadorea</taxon>
        <taxon>Rhabditida</taxon>
        <taxon>Spirurina</taxon>
        <taxon>Spiruromorpha</taxon>
        <taxon>Spiruroidea</taxon>
        <taxon>Gongylonematidae</taxon>
        <taxon>Gongylonema</taxon>
    </lineage>
</organism>
<sequence length="92" mass="10464">MINSRHSRAVVRWLEAQYTCRHYRHQILTFSFSTKKKRVPDEKLNELCIPATVIATTINTVPVSSTVIIIVIIVIIINIVTIVNTASSSYCY</sequence>
<evidence type="ECO:0000313" key="2">
    <source>
        <dbReference type="EMBL" id="VDN33121.1"/>
    </source>
</evidence>
<dbReference type="AlphaFoldDB" id="A0A183EDP8"/>
<proteinExistence type="predicted"/>
<dbReference type="EMBL" id="UYRT01087892">
    <property type="protein sequence ID" value="VDN33121.1"/>
    <property type="molecule type" value="Genomic_DNA"/>
</dbReference>
<evidence type="ECO:0000313" key="3">
    <source>
        <dbReference type="Proteomes" id="UP000271098"/>
    </source>
</evidence>
<dbReference type="Proteomes" id="UP000271098">
    <property type="component" value="Unassembled WGS sequence"/>
</dbReference>
<keyword evidence="3" id="KW-1185">Reference proteome</keyword>
<feature type="transmembrane region" description="Helical" evidence="1">
    <location>
        <begin position="67"/>
        <end position="86"/>
    </location>
</feature>
<evidence type="ECO:0000313" key="4">
    <source>
        <dbReference type="WBParaSite" id="GPUH_0001911401-mRNA-1"/>
    </source>
</evidence>
<accession>A0A183EDP8</accession>
<gene>
    <name evidence="2" type="ORF">GPUH_LOCUS19087</name>
</gene>
<dbReference type="WBParaSite" id="GPUH_0001911401-mRNA-1">
    <property type="protein sequence ID" value="GPUH_0001911401-mRNA-1"/>
    <property type="gene ID" value="GPUH_0001911401"/>
</dbReference>
<protein>
    <submittedName>
        <fullName evidence="2 4">Uncharacterized protein</fullName>
    </submittedName>
</protein>
<keyword evidence="1" id="KW-0812">Transmembrane</keyword>
<name>A0A183EDP8_9BILA</name>
<evidence type="ECO:0000256" key="1">
    <source>
        <dbReference type="SAM" id="Phobius"/>
    </source>
</evidence>
<reference evidence="2 3" key="2">
    <citation type="submission" date="2018-11" db="EMBL/GenBank/DDBJ databases">
        <authorList>
            <consortium name="Pathogen Informatics"/>
        </authorList>
    </citation>
    <scope>NUCLEOTIDE SEQUENCE [LARGE SCALE GENOMIC DNA]</scope>
</reference>